<dbReference type="EMBL" id="AP021875">
    <property type="protein sequence ID" value="BBO78227.1"/>
    <property type="molecule type" value="Genomic_DNA"/>
</dbReference>
<name>A0A5K7ZP79_9BACT</name>
<dbReference type="KEGG" id="dwd:DSCW_56440"/>
<feature type="domain" description="Dinitrogenase iron-molybdenum cofactor biosynthesis" evidence="1">
    <location>
        <begin position="12"/>
        <end position="97"/>
    </location>
</feature>
<reference evidence="2 3" key="1">
    <citation type="submission" date="2019-11" db="EMBL/GenBank/DDBJ databases">
        <title>Comparative genomics of hydrocarbon-degrading Desulfosarcina strains.</title>
        <authorList>
            <person name="Watanabe M."/>
            <person name="Kojima H."/>
            <person name="Fukui M."/>
        </authorList>
    </citation>
    <scope>NUCLEOTIDE SEQUENCE [LARGE SCALE GENOMIC DNA]</scope>
    <source>
        <strain evidence="2 3">PP31</strain>
    </source>
</reference>
<evidence type="ECO:0000313" key="3">
    <source>
        <dbReference type="Proteomes" id="UP000427769"/>
    </source>
</evidence>
<dbReference type="InterPro" id="IPR036105">
    <property type="entry name" value="DiNase_FeMo-co_biosyn_sf"/>
</dbReference>
<evidence type="ECO:0000313" key="2">
    <source>
        <dbReference type="EMBL" id="BBO78227.1"/>
    </source>
</evidence>
<dbReference type="Gene3D" id="3.30.420.130">
    <property type="entry name" value="Dinitrogenase iron-molybdenum cofactor biosynthesis domain"/>
    <property type="match status" value="1"/>
</dbReference>
<dbReference type="Pfam" id="PF02579">
    <property type="entry name" value="Nitro_FeMo-Co"/>
    <property type="match status" value="1"/>
</dbReference>
<dbReference type="RefSeq" id="WP_155306885.1">
    <property type="nucleotide sequence ID" value="NZ_AP021875.1"/>
</dbReference>
<protein>
    <recommendedName>
        <fullName evidence="1">Dinitrogenase iron-molybdenum cofactor biosynthesis domain-containing protein</fullName>
    </recommendedName>
</protein>
<dbReference type="AlphaFoldDB" id="A0A5K7ZP79"/>
<dbReference type="InterPro" id="IPR003731">
    <property type="entry name" value="Di-Nase_FeMo-co_biosynth"/>
</dbReference>
<gene>
    <name evidence="2" type="ORF">DSCW_56440</name>
</gene>
<keyword evidence="3" id="KW-1185">Reference proteome</keyword>
<evidence type="ECO:0000259" key="1">
    <source>
        <dbReference type="Pfam" id="PF02579"/>
    </source>
</evidence>
<dbReference type="Proteomes" id="UP000427769">
    <property type="component" value="Chromosome"/>
</dbReference>
<proteinExistence type="predicted"/>
<accession>A0A5K7ZP79</accession>
<dbReference type="SUPFAM" id="SSF53146">
    <property type="entry name" value="Nitrogenase accessory factor-like"/>
    <property type="match status" value="1"/>
</dbReference>
<sequence length="116" mass="12905">MTRIAIPTFRMKVSPVFDSCTRVLLVDIEKDREVDRKEFYLDALSLNERLTILHKSGVDVVICSGISEVMEKMVVGKKIELIGNITGEIESVLKAYMTGEIGPGFHASSNHKGTHI</sequence>
<organism evidence="2 3">
    <name type="scientific">Desulfosarcina widdelii</name>
    <dbReference type="NCBI Taxonomy" id="947919"/>
    <lineage>
        <taxon>Bacteria</taxon>
        <taxon>Pseudomonadati</taxon>
        <taxon>Thermodesulfobacteriota</taxon>
        <taxon>Desulfobacteria</taxon>
        <taxon>Desulfobacterales</taxon>
        <taxon>Desulfosarcinaceae</taxon>
        <taxon>Desulfosarcina</taxon>
    </lineage>
</organism>
<dbReference type="OrthoDB" id="280278at2"/>